<dbReference type="PANTHER" id="PTHR30055">
    <property type="entry name" value="HTH-TYPE TRANSCRIPTIONAL REGULATOR RUTR"/>
    <property type="match status" value="1"/>
</dbReference>
<dbReference type="AlphaFoldDB" id="A0A7W4VT15"/>
<gene>
    <name evidence="4" type="ORF">FHU40_000916</name>
</gene>
<dbReference type="InterPro" id="IPR009057">
    <property type="entry name" value="Homeodomain-like_sf"/>
</dbReference>
<comment type="caution">
    <text evidence="4">The sequence shown here is derived from an EMBL/GenBank/DDBJ whole genome shotgun (WGS) entry which is preliminary data.</text>
</comment>
<organism evidence="4 5">
    <name type="scientific">Nocardioides soli</name>
    <dbReference type="NCBI Taxonomy" id="1036020"/>
    <lineage>
        <taxon>Bacteria</taxon>
        <taxon>Bacillati</taxon>
        <taxon>Actinomycetota</taxon>
        <taxon>Actinomycetes</taxon>
        <taxon>Propionibacteriales</taxon>
        <taxon>Nocardioidaceae</taxon>
        <taxon>Nocardioides</taxon>
    </lineage>
</organism>
<sequence>MTEPTRRRRDPVARKQAIVDAAAEIVAEQGPAGLSHRSVATRAQVPLGSTTQYFDSLQDMRAAALERMAQDLEADLASLAVAIADTGDIAAAIATWLHAYLTDEAALRSDVVLSSAVVLDPTLRHLARQWTADVTAMLSPHIGAAAALAVSMYADGATWHAALHDTPLGVDELTDAIRALLTLSGGEPS</sequence>
<dbReference type="GO" id="GO:0003700">
    <property type="term" value="F:DNA-binding transcription factor activity"/>
    <property type="evidence" value="ECO:0007669"/>
    <property type="project" value="TreeGrafter"/>
</dbReference>
<dbReference type="Gene3D" id="1.10.357.10">
    <property type="entry name" value="Tetracycline Repressor, domain 2"/>
    <property type="match status" value="1"/>
</dbReference>
<dbReference type="RefSeq" id="WP_183591053.1">
    <property type="nucleotide sequence ID" value="NZ_JACHWR010000001.1"/>
</dbReference>
<evidence type="ECO:0000313" key="4">
    <source>
        <dbReference type="EMBL" id="MBB3041115.1"/>
    </source>
</evidence>
<dbReference type="InterPro" id="IPR001647">
    <property type="entry name" value="HTH_TetR"/>
</dbReference>
<name>A0A7W4VT15_9ACTN</name>
<feature type="domain" description="HTH tetR-type" evidence="3">
    <location>
        <begin position="12"/>
        <end position="72"/>
    </location>
</feature>
<dbReference type="PROSITE" id="PS50977">
    <property type="entry name" value="HTH_TETR_2"/>
    <property type="match status" value="1"/>
</dbReference>
<accession>A0A7W4VT15</accession>
<dbReference type="PANTHER" id="PTHR30055:SF231">
    <property type="entry name" value="TRANSCRIPTIONAL REGULATORY PROTEIN (PROBABLY DEOR-FAMILY)-RELATED"/>
    <property type="match status" value="1"/>
</dbReference>
<reference evidence="4 5" key="1">
    <citation type="submission" date="2020-08" db="EMBL/GenBank/DDBJ databases">
        <title>Sequencing the genomes of 1000 actinobacteria strains.</title>
        <authorList>
            <person name="Klenk H.-P."/>
        </authorList>
    </citation>
    <scope>NUCLEOTIDE SEQUENCE [LARGE SCALE GENOMIC DNA]</scope>
    <source>
        <strain evidence="4 5">DSM 105498</strain>
    </source>
</reference>
<feature type="DNA-binding region" description="H-T-H motif" evidence="2">
    <location>
        <begin position="35"/>
        <end position="54"/>
    </location>
</feature>
<proteinExistence type="predicted"/>
<evidence type="ECO:0000259" key="3">
    <source>
        <dbReference type="PROSITE" id="PS50977"/>
    </source>
</evidence>
<evidence type="ECO:0000313" key="5">
    <source>
        <dbReference type="Proteomes" id="UP000589626"/>
    </source>
</evidence>
<dbReference type="SUPFAM" id="SSF46689">
    <property type="entry name" value="Homeodomain-like"/>
    <property type="match status" value="1"/>
</dbReference>
<keyword evidence="5" id="KW-1185">Reference proteome</keyword>
<protein>
    <submittedName>
        <fullName evidence="4">DNA-binding transcriptional regulator YbjK</fullName>
    </submittedName>
</protein>
<keyword evidence="1 2" id="KW-0238">DNA-binding</keyword>
<dbReference type="EMBL" id="JACHWR010000001">
    <property type="protein sequence ID" value="MBB3041115.1"/>
    <property type="molecule type" value="Genomic_DNA"/>
</dbReference>
<dbReference type="GO" id="GO:0000976">
    <property type="term" value="F:transcription cis-regulatory region binding"/>
    <property type="evidence" value="ECO:0007669"/>
    <property type="project" value="TreeGrafter"/>
</dbReference>
<evidence type="ECO:0000256" key="2">
    <source>
        <dbReference type="PROSITE-ProRule" id="PRU00335"/>
    </source>
</evidence>
<dbReference type="Proteomes" id="UP000589626">
    <property type="component" value="Unassembled WGS sequence"/>
</dbReference>
<evidence type="ECO:0000256" key="1">
    <source>
        <dbReference type="ARBA" id="ARBA00023125"/>
    </source>
</evidence>
<dbReference type="InterPro" id="IPR050109">
    <property type="entry name" value="HTH-type_TetR-like_transc_reg"/>
</dbReference>